<sequence>MRSTSPSSRTQHARAQVWVYGVLALVALGALGVSVAGIAVSRVRQQRLGGEEYYPGWQHLIMTAVWAALLAPYACYSPLNRVRVDLALLAFFFLLGIAPLTWWGMATRQWFEPYGDDLVLWGALLGQPSMPSYRDSETGSAPSPSGVISS</sequence>
<dbReference type="GeneID" id="25985321"/>
<name>J5QUF5_TRIAS</name>
<accession>J5QUF5</accession>
<protein>
    <submittedName>
        <fullName evidence="2">Uncharacterized protein</fullName>
    </submittedName>
</protein>
<feature type="transmembrane region" description="Helical" evidence="1">
    <location>
        <begin position="86"/>
        <end position="105"/>
    </location>
</feature>
<keyword evidence="1" id="KW-0472">Membrane</keyword>
<dbReference type="HOGENOM" id="CLU_1741862_0_0_1"/>
<dbReference type="RefSeq" id="XP_014180321.1">
    <property type="nucleotide sequence ID" value="XM_014324846.1"/>
</dbReference>
<evidence type="ECO:0000313" key="3">
    <source>
        <dbReference type="Proteomes" id="UP000002748"/>
    </source>
</evidence>
<dbReference type="AlphaFoldDB" id="J5QUF5"/>
<dbReference type="Proteomes" id="UP000002748">
    <property type="component" value="Unassembled WGS sequence"/>
</dbReference>
<dbReference type="KEGG" id="tasa:A1Q1_01807"/>
<gene>
    <name evidence="2" type="ORF">A1Q1_01807</name>
</gene>
<proteinExistence type="predicted"/>
<feature type="transmembrane region" description="Helical" evidence="1">
    <location>
        <begin position="60"/>
        <end position="79"/>
    </location>
</feature>
<reference evidence="2 3" key="1">
    <citation type="journal article" date="2012" name="Eukaryot. Cell">
        <title>Draft genome sequence of CBS 2479, the standard type strain of Trichosporon asahii.</title>
        <authorList>
            <person name="Yang R.Y."/>
            <person name="Li H.T."/>
            <person name="Zhu H."/>
            <person name="Zhou G.P."/>
            <person name="Wang M."/>
            <person name="Wang L."/>
        </authorList>
    </citation>
    <scope>NUCLEOTIDE SEQUENCE [LARGE SCALE GENOMIC DNA]</scope>
    <source>
        <strain evidence="3">ATCC 90039 / CBS 2479 / JCM 2466 / KCTC 7840 / NCYC 2677 / UAMH 7654</strain>
    </source>
</reference>
<evidence type="ECO:0000313" key="2">
    <source>
        <dbReference type="EMBL" id="EJT49158.1"/>
    </source>
</evidence>
<dbReference type="EMBL" id="ALBS01000178">
    <property type="protein sequence ID" value="EJT49158.1"/>
    <property type="molecule type" value="Genomic_DNA"/>
</dbReference>
<dbReference type="VEuPathDB" id="FungiDB:A1Q1_01807"/>
<organism evidence="2 3">
    <name type="scientific">Trichosporon asahii var. asahii (strain ATCC 90039 / CBS 2479 / JCM 2466 / KCTC 7840 / NBRC 103889/ NCYC 2677 / UAMH 7654)</name>
    <name type="common">Yeast</name>
    <dbReference type="NCBI Taxonomy" id="1186058"/>
    <lineage>
        <taxon>Eukaryota</taxon>
        <taxon>Fungi</taxon>
        <taxon>Dikarya</taxon>
        <taxon>Basidiomycota</taxon>
        <taxon>Agaricomycotina</taxon>
        <taxon>Tremellomycetes</taxon>
        <taxon>Trichosporonales</taxon>
        <taxon>Trichosporonaceae</taxon>
        <taxon>Trichosporon</taxon>
    </lineage>
</organism>
<feature type="transmembrane region" description="Helical" evidence="1">
    <location>
        <begin position="17"/>
        <end position="40"/>
    </location>
</feature>
<keyword evidence="1" id="KW-0812">Transmembrane</keyword>
<keyword evidence="1" id="KW-1133">Transmembrane helix</keyword>
<evidence type="ECO:0000256" key="1">
    <source>
        <dbReference type="SAM" id="Phobius"/>
    </source>
</evidence>
<comment type="caution">
    <text evidence="2">The sequence shown here is derived from an EMBL/GenBank/DDBJ whole genome shotgun (WGS) entry which is preliminary data.</text>
</comment>